<organism evidence="1">
    <name type="scientific">bioreactor metagenome</name>
    <dbReference type="NCBI Taxonomy" id="1076179"/>
    <lineage>
        <taxon>unclassified sequences</taxon>
        <taxon>metagenomes</taxon>
        <taxon>ecological metagenomes</taxon>
    </lineage>
</organism>
<name>A0A645HK08_9ZZZZ</name>
<evidence type="ECO:0000313" key="1">
    <source>
        <dbReference type="EMBL" id="MPN38936.1"/>
    </source>
</evidence>
<protein>
    <submittedName>
        <fullName evidence="1">Uncharacterized protein</fullName>
    </submittedName>
</protein>
<accession>A0A645HK08</accession>
<sequence length="67" mass="7436">MNFEGSADVIGAVFAAQLQGFFRHGRRCYIIDFQAPDHQVADGNIIAAEMREGYLTLLHKRPPFGNG</sequence>
<dbReference type="EMBL" id="VSSQ01094463">
    <property type="protein sequence ID" value="MPN38936.1"/>
    <property type="molecule type" value="Genomic_DNA"/>
</dbReference>
<gene>
    <name evidence="1" type="ORF">SDC9_186461</name>
</gene>
<dbReference type="AlphaFoldDB" id="A0A645HK08"/>
<comment type="caution">
    <text evidence="1">The sequence shown here is derived from an EMBL/GenBank/DDBJ whole genome shotgun (WGS) entry which is preliminary data.</text>
</comment>
<reference evidence="1" key="1">
    <citation type="submission" date="2019-08" db="EMBL/GenBank/DDBJ databases">
        <authorList>
            <person name="Kucharzyk K."/>
            <person name="Murdoch R.W."/>
            <person name="Higgins S."/>
            <person name="Loffler F."/>
        </authorList>
    </citation>
    <scope>NUCLEOTIDE SEQUENCE</scope>
</reference>
<proteinExistence type="predicted"/>